<dbReference type="GO" id="GO:0010508">
    <property type="term" value="P:positive regulation of autophagy"/>
    <property type="evidence" value="ECO:0007669"/>
    <property type="project" value="TreeGrafter"/>
</dbReference>
<keyword evidence="5" id="KW-1185">Reference proteome</keyword>
<feature type="region of interest" description="Disordered" evidence="1">
    <location>
        <begin position="1"/>
        <end position="26"/>
    </location>
</feature>
<sequence>MNRRRWTRPKNTPAPSPPPSTKDVVDDPITKTVKKSKQRAIFKLHVHGLEFHGGEELVLNPDALKQDLSFPEDDDHVMEIYTPNDPDDSRRHLLLDIPSVNELKAKKPVKGTMHLSLLKDTAAQFQLQVLQDVVVRFVEKHTVEVDFVEVTMKDQFLSRRDVWYLQHALIGKAVYVGKMVRMHGARLQVMELVHEQENVTSGVISSRTRFVFRSKSSRIFWLVQVSPELWDTGNNGDLYADELIRMVSLLVDRWQNTSHGVTIILFARNYYDNLPPPHSIYYSPAIVQDDDGRWFEDFYKVISYGKATLDMSAELISLKAEVNAFPHLCGWELGASTLTCKGGNGRPSSAKEGNVLEAINLVLNIYEKHYLDRDLNLSGQNLALFTAGNGMFRVNQRLSEMTEQRMMDNGIGFDCISLSTPPLTSVPRFFIKGYHRSKGQQAAQEDYQPMWFSVRFSQHSSSSKFTPLPVCRLFAPPVGTPSRPLAFLLTQLQLTNHQTLQVPESPPTPLTITLPPTPTPPIDLDLQLQRQKLHIFSDDYDDDVFTVRSTSISDERSPALQCGTPPLHSLGAKGRKIKSFVLSPELKPAMKSPMNPLFLPPPQSRSYQSPMGSPPTLASPANRPNNLMARHGSSSSMIAPSYIAATNSNKRRWSQVYRYEMLGYDLDFKSLCTPALLPLTTDYMPSPQDLKWNITESFYTVTLPDQSDYDASSPSLFTTHRELVLEMVAQRFSQDFQLMEESHNGDTTVYKLSMGHRIHEITYYESRQEIVVKILQQSQAKQLSRVAYPYSLWSPLTSAFMAAKQDFRYPHHGDYAWNYLDSLICGHSDEMTDNIKYKRGLYCILPPLGLSLMSESDRQHAIDEFVDRMNRLLEYIRSKAKDGGQKVDVKIAPYENKVTRRVKQGDVKIPLAAADAPLQQQWLNIHLDLEVVPIQVFHVEIQWLVCRSTLVDDFILGLQRRAKQFNLDMIAMPENCGATTMDVHPLIYPVYFPLNTSSEFALVEYKLTMEFNFCLEGIHRIPNDMLTSEYMKPFKAPSALNQRTMSGKSLVPQRTYRQFIHRSLSCFVRLTEVGVIWISSRRMHSPEMQALFCQLKIVIRMIAVMTEMKNEMKKPGIFHVLPDDNSKKTDGGPTLIVTLPRIQGDLSTPSSKADQPSNLATAV</sequence>
<evidence type="ECO:0000259" key="2">
    <source>
        <dbReference type="Pfam" id="PF12257"/>
    </source>
</evidence>
<evidence type="ECO:0000313" key="4">
    <source>
        <dbReference type="EMBL" id="KAF0729428.1"/>
    </source>
</evidence>
<name>A0A6G0WPY6_9STRA</name>
<feature type="domain" description="Vacuolar membrane-associated protein Iml1 N-terminal" evidence="2">
    <location>
        <begin position="148"/>
        <end position="429"/>
    </location>
</feature>
<dbReference type="InterPro" id="IPR055213">
    <property type="entry name" value="IML1_double_psi_beta_barrel"/>
</dbReference>
<reference evidence="4 5" key="1">
    <citation type="submission" date="2019-07" db="EMBL/GenBank/DDBJ databases">
        <title>Genomics analysis of Aphanomyces spp. identifies a new class of oomycete effector associated with host adaptation.</title>
        <authorList>
            <person name="Gaulin E."/>
        </authorList>
    </citation>
    <scope>NUCLEOTIDE SEQUENCE [LARGE SCALE GENOMIC DNA]</scope>
    <source>
        <strain evidence="4 5">ATCC 201684</strain>
    </source>
</reference>
<proteinExistence type="predicted"/>
<gene>
    <name evidence="4" type="ORF">Ae201684_012929</name>
</gene>
<dbReference type="PANTHER" id="PTHR13179">
    <property type="entry name" value="DEP DOMAIN CONTAINING PROTEIN 5"/>
    <property type="match status" value="1"/>
</dbReference>
<dbReference type="AlphaFoldDB" id="A0A6G0WPY6"/>
<protein>
    <recommendedName>
        <fullName evidence="6">Vacuolar membrane-associated protein IML1</fullName>
    </recommendedName>
</protein>
<evidence type="ECO:0008006" key="6">
    <source>
        <dbReference type="Google" id="ProtNLM"/>
    </source>
</evidence>
<dbReference type="Proteomes" id="UP000481153">
    <property type="component" value="Unassembled WGS sequence"/>
</dbReference>
<evidence type="ECO:0000259" key="3">
    <source>
        <dbReference type="Pfam" id="PF23013"/>
    </source>
</evidence>
<dbReference type="InterPro" id="IPR027244">
    <property type="entry name" value="IML1"/>
</dbReference>
<dbReference type="GO" id="GO:1904262">
    <property type="term" value="P:negative regulation of TORC1 signaling"/>
    <property type="evidence" value="ECO:0007669"/>
    <property type="project" value="TreeGrafter"/>
</dbReference>
<dbReference type="EMBL" id="VJMJ01000164">
    <property type="protein sequence ID" value="KAF0729428.1"/>
    <property type="molecule type" value="Genomic_DNA"/>
</dbReference>
<evidence type="ECO:0000313" key="5">
    <source>
        <dbReference type="Proteomes" id="UP000481153"/>
    </source>
</evidence>
<dbReference type="InterPro" id="IPR048255">
    <property type="entry name" value="IML1_N"/>
</dbReference>
<dbReference type="GO" id="GO:0005096">
    <property type="term" value="F:GTPase activator activity"/>
    <property type="evidence" value="ECO:0007669"/>
    <property type="project" value="InterPro"/>
</dbReference>
<dbReference type="PANTHER" id="PTHR13179:SF8">
    <property type="entry name" value="GATOR COMPLEX PROTEIN DEPDC5"/>
    <property type="match status" value="1"/>
</dbReference>
<accession>A0A6G0WPY6</accession>
<dbReference type="VEuPathDB" id="FungiDB:AeMF1_008914"/>
<comment type="caution">
    <text evidence="4">The sequence shown here is derived from an EMBL/GenBank/DDBJ whole genome shotgun (WGS) entry which is preliminary data.</text>
</comment>
<dbReference type="Pfam" id="PF23013">
    <property type="entry name" value="IML1_N"/>
    <property type="match status" value="1"/>
</dbReference>
<dbReference type="GO" id="GO:1990130">
    <property type="term" value="C:GATOR1 complex"/>
    <property type="evidence" value="ECO:0007669"/>
    <property type="project" value="TreeGrafter"/>
</dbReference>
<dbReference type="Pfam" id="PF12257">
    <property type="entry name" value="IML1"/>
    <property type="match status" value="1"/>
</dbReference>
<organism evidence="4 5">
    <name type="scientific">Aphanomyces euteiches</name>
    <dbReference type="NCBI Taxonomy" id="100861"/>
    <lineage>
        <taxon>Eukaryota</taxon>
        <taxon>Sar</taxon>
        <taxon>Stramenopiles</taxon>
        <taxon>Oomycota</taxon>
        <taxon>Saprolegniomycetes</taxon>
        <taxon>Saprolegniales</taxon>
        <taxon>Verrucalvaceae</taxon>
        <taxon>Aphanomyces</taxon>
    </lineage>
</organism>
<evidence type="ECO:0000256" key="1">
    <source>
        <dbReference type="SAM" id="MobiDB-lite"/>
    </source>
</evidence>
<feature type="domain" description="IML1 N-terminal double psi beta-barrel" evidence="3">
    <location>
        <begin position="41"/>
        <end position="136"/>
    </location>
</feature>